<dbReference type="OrthoDB" id="2015992at2759"/>
<dbReference type="Gene3D" id="3.40.50.10420">
    <property type="entry name" value="NagB/RpiA/CoA transferase-like"/>
    <property type="match status" value="1"/>
</dbReference>
<dbReference type="GO" id="GO:0005739">
    <property type="term" value="C:mitochondrion"/>
    <property type="evidence" value="ECO:0007669"/>
    <property type="project" value="TreeGrafter"/>
</dbReference>
<name>A0A9P5QCZ3_9AGAR</name>
<dbReference type="Proteomes" id="UP000772434">
    <property type="component" value="Unassembled WGS sequence"/>
</dbReference>
<keyword evidence="9" id="KW-1185">Reference proteome</keyword>
<dbReference type="Pfam" id="PF01812">
    <property type="entry name" value="5-FTHF_cyc-lig"/>
    <property type="match status" value="1"/>
</dbReference>
<keyword evidence="2 6" id="KW-0547">Nucleotide-binding</keyword>
<sequence length="198" mass="21897">MSTVLRTMDPLSIKEQSRAVASKVLHLPALQNCSNLSCFLSMPVGELDTAEICDIRLAGSKSLFVPKITPDGAMEFLKLYNQNDLETLPSGLWGIREPSNEWESRPRLNATDVDLDVILVPGVAFDRSMSRLGHGKGYYDRYIARYIASGRPPPLLVALSLRDQLSETTIPVTKHDWKMDMIVTPDEVLDGAVASKVP</sequence>
<comment type="similarity">
    <text evidence="1 7">Belongs to the 5-formyltetrahydrofolate cyclo-ligase family.</text>
</comment>
<dbReference type="GO" id="GO:0046872">
    <property type="term" value="F:metal ion binding"/>
    <property type="evidence" value="ECO:0007669"/>
    <property type="project" value="UniProtKB-KW"/>
</dbReference>
<evidence type="ECO:0000256" key="7">
    <source>
        <dbReference type="RuleBase" id="RU361279"/>
    </source>
</evidence>
<dbReference type="InterPro" id="IPR002698">
    <property type="entry name" value="FTHF_cligase"/>
</dbReference>
<dbReference type="EMBL" id="JADNRY010000001">
    <property type="protein sequence ID" value="KAF9078715.1"/>
    <property type="molecule type" value="Genomic_DNA"/>
</dbReference>
<protein>
    <recommendedName>
        <fullName evidence="5 7">5-formyltetrahydrofolate cyclo-ligase</fullName>
        <ecNumber evidence="5 7">6.3.3.2</ecNumber>
    </recommendedName>
</protein>
<dbReference type="PANTHER" id="PTHR23407:SF1">
    <property type="entry name" value="5-FORMYLTETRAHYDROFOLATE CYCLO-LIGASE"/>
    <property type="match status" value="1"/>
</dbReference>
<organism evidence="8 9">
    <name type="scientific">Rhodocollybia butyracea</name>
    <dbReference type="NCBI Taxonomy" id="206335"/>
    <lineage>
        <taxon>Eukaryota</taxon>
        <taxon>Fungi</taxon>
        <taxon>Dikarya</taxon>
        <taxon>Basidiomycota</taxon>
        <taxon>Agaricomycotina</taxon>
        <taxon>Agaricomycetes</taxon>
        <taxon>Agaricomycetidae</taxon>
        <taxon>Agaricales</taxon>
        <taxon>Marasmiineae</taxon>
        <taxon>Omphalotaceae</taxon>
        <taxon>Rhodocollybia</taxon>
    </lineage>
</organism>
<evidence type="ECO:0000256" key="2">
    <source>
        <dbReference type="ARBA" id="ARBA00022741"/>
    </source>
</evidence>
<evidence type="ECO:0000256" key="4">
    <source>
        <dbReference type="ARBA" id="ARBA00036539"/>
    </source>
</evidence>
<evidence type="ECO:0000313" key="9">
    <source>
        <dbReference type="Proteomes" id="UP000772434"/>
    </source>
</evidence>
<dbReference type="InterPro" id="IPR037171">
    <property type="entry name" value="NagB/RpiA_transferase-like"/>
</dbReference>
<reference evidence="8" key="1">
    <citation type="submission" date="2020-11" db="EMBL/GenBank/DDBJ databases">
        <authorList>
            <consortium name="DOE Joint Genome Institute"/>
            <person name="Ahrendt S."/>
            <person name="Riley R."/>
            <person name="Andreopoulos W."/>
            <person name="Labutti K."/>
            <person name="Pangilinan J."/>
            <person name="Ruiz-Duenas F.J."/>
            <person name="Barrasa J.M."/>
            <person name="Sanchez-Garcia M."/>
            <person name="Camarero S."/>
            <person name="Miyauchi S."/>
            <person name="Serrano A."/>
            <person name="Linde D."/>
            <person name="Babiker R."/>
            <person name="Drula E."/>
            <person name="Ayuso-Fernandez I."/>
            <person name="Pacheco R."/>
            <person name="Padilla G."/>
            <person name="Ferreira P."/>
            <person name="Barriuso J."/>
            <person name="Kellner H."/>
            <person name="Castanera R."/>
            <person name="Alfaro M."/>
            <person name="Ramirez L."/>
            <person name="Pisabarro A.G."/>
            <person name="Kuo A."/>
            <person name="Tritt A."/>
            <person name="Lipzen A."/>
            <person name="He G."/>
            <person name="Yan M."/>
            <person name="Ng V."/>
            <person name="Cullen D."/>
            <person name="Martin F."/>
            <person name="Rosso M.-N."/>
            <person name="Henrissat B."/>
            <person name="Hibbett D."/>
            <person name="Martinez A.T."/>
            <person name="Grigoriev I.V."/>
        </authorList>
    </citation>
    <scope>NUCLEOTIDE SEQUENCE</scope>
    <source>
        <strain evidence="8">AH 40177</strain>
    </source>
</reference>
<dbReference type="GO" id="GO:0035999">
    <property type="term" value="P:tetrahydrofolate interconversion"/>
    <property type="evidence" value="ECO:0007669"/>
    <property type="project" value="TreeGrafter"/>
</dbReference>
<accession>A0A9P5QCZ3</accession>
<dbReference type="GO" id="GO:0030272">
    <property type="term" value="F:5-formyltetrahydrofolate cyclo-ligase activity"/>
    <property type="evidence" value="ECO:0007669"/>
    <property type="project" value="UniProtKB-EC"/>
</dbReference>
<feature type="binding site" evidence="6">
    <location>
        <position position="46"/>
    </location>
    <ligand>
        <name>substrate</name>
    </ligand>
</feature>
<keyword evidence="7" id="KW-0460">Magnesium</keyword>
<dbReference type="GO" id="GO:0005524">
    <property type="term" value="F:ATP binding"/>
    <property type="evidence" value="ECO:0007669"/>
    <property type="project" value="UniProtKB-KW"/>
</dbReference>
<dbReference type="InterPro" id="IPR024185">
    <property type="entry name" value="FTHF_cligase-like_sf"/>
</dbReference>
<comment type="cofactor">
    <cofactor evidence="7">
        <name>Mg(2+)</name>
        <dbReference type="ChEBI" id="CHEBI:18420"/>
    </cofactor>
</comment>
<evidence type="ECO:0000256" key="5">
    <source>
        <dbReference type="ARBA" id="ARBA00038966"/>
    </source>
</evidence>
<comment type="catalytic activity">
    <reaction evidence="4 7">
        <text>(6S)-5-formyl-5,6,7,8-tetrahydrofolate + ATP = (6R)-5,10-methenyltetrahydrofolate + ADP + phosphate</text>
        <dbReference type="Rhea" id="RHEA:10488"/>
        <dbReference type="ChEBI" id="CHEBI:30616"/>
        <dbReference type="ChEBI" id="CHEBI:43474"/>
        <dbReference type="ChEBI" id="CHEBI:57455"/>
        <dbReference type="ChEBI" id="CHEBI:57457"/>
        <dbReference type="ChEBI" id="CHEBI:456216"/>
        <dbReference type="EC" id="6.3.3.2"/>
    </reaction>
</comment>
<dbReference type="SUPFAM" id="SSF100950">
    <property type="entry name" value="NagB/RpiA/CoA transferase-like"/>
    <property type="match status" value="1"/>
</dbReference>
<keyword evidence="3 6" id="KW-0067">ATP-binding</keyword>
<gene>
    <name evidence="8" type="ORF">BDP27DRAFT_1310056</name>
</gene>
<dbReference type="PANTHER" id="PTHR23407">
    <property type="entry name" value="ATPASE INHIBITOR/5-FORMYLTETRAHYDROFOLATE CYCLO-LIGASE"/>
    <property type="match status" value="1"/>
</dbReference>
<dbReference type="GO" id="GO:0009396">
    <property type="term" value="P:folic acid-containing compound biosynthetic process"/>
    <property type="evidence" value="ECO:0007669"/>
    <property type="project" value="TreeGrafter"/>
</dbReference>
<dbReference type="EC" id="6.3.3.2" evidence="5 7"/>
<feature type="binding site" evidence="6">
    <location>
        <begin position="131"/>
        <end position="139"/>
    </location>
    <ligand>
        <name>ATP</name>
        <dbReference type="ChEBI" id="CHEBI:30616"/>
    </ligand>
</feature>
<dbReference type="PIRSF" id="PIRSF006806">
    <property type="entry name" value="FTHF_cligase"/>
    <property type="match status" value="1"/>
</dbReference>
<evidence type="ECO:0000313" key="8">
    <source>
        <dbReference type="EMBL" id="KAF9078715.1"/>
    </source>
</evidence>
<comment type="caution">
    <text evidence="8">The sequence shown here is derived from an EMBL/GenBank/DDBJ whole genome shotgun (WGS) entry which is preliminary data.</text>
</comment>
<evidence type="ECO:0000256" key="3">
    <source>
        <dbReference type="ARBA" id="ARBA00022840"/>
    </source>
</evidence>
<keyword evidence="7" id="KW-0479">Metal-binding</keyword>
<proteinExistence type="inferred from homology"/>
<evidence type="ECO:0000256" key="6">
    <source>
        <dbReference type="PIRSR" id="PIRSR006806-1"/>
    </source>
</evidence>
<dbReference type="AlphaFoldDB" id="A0A9P5QCZ3"/>
<evidence type="ECO:0000256" key="1">
    <source>
        <dbReference type="ARBA" id="ARBA00010638"/>
    </source>
</evidence>
<feature type="binding site" evidence="6">
    <location>
        <position position="40"/>
    </location>
    <ligand>
        <name>substrate</name>
    </ligand>
</feature>
<dbReference type="NCBIfam" id="TIGR02727">
    <property type="entry name" value="MTHFS_bact"/>
    <property type="match status" value="1"/>
</dbReference>